<keyword evidence="3" id="KW-1185">Reference proteome</keyword>
<sequence>MEEHIPAPNSDPEYRSELTPTVSNSAASSSIARRTCAHATPGTSTEWTNEKHRLYIDSLETSFVNKLYHSMRLRDCHPQMNVQETHSSQEFPFKTYNSSDQFMVVQDRRFQKNNFPRNETLLESTADSHVTLESPWICHFTAAGKSCNVAYPNLREHIVSSNKGTRVRRKQTLKEMRVTARSSEHNPACHQGSAGSTTEVSGQNFVDEEHRGKLSCEFIPKRFKRASADASSNDQLVPLRNFDTNEVSMVHNAVPEGDEQGHHQLLSEHPESFVCAKTIFTVS</sequence>
<dbReference type="EMBL" id="JBEDUW010000002">
    <property type="protein sequence ID" value="KAK9942088.1"/>
    <property type="molecule type" value="Genomic_DNA"/>
</dbReference>
<dbReference type="InterPro" id="IPR044678">
    <property type="entry name" value="COR27/28"/>
</dbReference>
<accession>A0AAW1Y2K3</accession>
<name>A0AAW1Y2K3_RUBAR</name>
<evidence type="ECO:0000256" key="1">
    <source>
        <dbReference type="SAM" id="MobiDB-lite"/>
    </source>
</evidence>
<proteinExistence type="predicted"/>
<dbReference type="AlphaFoldDB" id="A0AAW1Y2K3"/>
<dbReference type="Proteomes" id="UP001457282">
    <property type="component" value="Unassembled WGS sequence"/>
</dbReference>
<feature type="compositionally biased region" description="Low complexity" evidence="1">
    <location>
        <begin position="23"/>
        <end position="32"/>
    </location>
</feature>
<organism evidence="2 3">
    <name type="scientific">Rubus argutus</name>
    <name type="common">Southern blackberry</name>
    <dbReference type="NCBI Taxonomy" id="59490"/>
    <lineage>
        <taxon>Eukaryota</taxon>
        <taxon>Viridiplantae</taxon>
        <taxon>Streptophyta</taxon>
        <taxon>Embryophyta</taxon>
        <taxon>Tracheophyta</taxon>
        <taxon>Spermatophyta</taxon>
        <taxon>Magnoliopsida</taxon>
        <taxon>eudicotyledons</taxon>
        <taxon>Gunneridae</taxon>
        <taxon>Pentapetalae</taxon>
        <taxon>rosids</taxon>
        <taxon>fabids</taxon>
        <taxon>Rosales</taxon>
        <taxon>Rosaceae</taxon>
        <taxon>Rosoideae</taxon>
        <taxon>Rosoideae incertae sedis</taxon>
        <taxon>Rubus</taxon>
    </lineage>
</organism>
<gene>
    <name evidence="2" type="ORF">M0R45_007777</name>
</gene>
<evidence type="ECO:0000313" key="3">
    <source>
        <dbReference type="Proteomes" id="UP001457282"/>
    </source>
</evidence>
<dbReference type="GO" id="GO:0042752">
    <property type="term" value="P:regulation of circadian rhythm"/>
    <property type="evidence" value="ECO:0007669"/>
    <property type="project" value="InterPro"/>
</dbReference>
<dbReference type="GO" id="GO:0009409">
    <property type="term" value="P:response to cold"/>
    <property type="evidence" value="ECO:0007669"/>
    <property type="project" value="InterPro"/>
</dbReference>
<evidence type="ECO:0000313" key="2">
    <source>
        <dbReference type="EMBL" id="KAK9942088.1"/>
    </source>
</evidence>
<feature type="region of interest" description="Disordered" evidence="1">
    <location>
        <begin position="1"/>
        <end position="45"/>
    </location>
</feature>
<dbReference type="PANTHER" id="PTHR33676:SF17">
    <property type="entry name" value="COLD-REGULATED PROTEIN 28"/>
    <property type="match status" value="1"/>
</dbReference>
<protein>
    <submittedName>
        <fullName evidence="2">Uncharacterized protein</fullName>
    </submittedName>
</protein>
<dbReference type="PANTHER" id="PTHR33676">
    <property type="entry name" value="COLD REGULATED PROTEIN 27"/>
    <property type="match status" value="1"/>
</dbReference>
<comment type="caution">
    <text evidence="2">The sequence shown here is derived from an EMBL/GenBank/DDBJ whole genome shotgun (WGS) entry which is preliminary data.</text>
</comment>
<feature type="region of interest" description="Disordered" evidence="1">
    <location>
        <begin position="178"/>
        <end position="199"/>
    </location>
</feature>
<reference evidence="2 3" key="1">
    <citation type="journal article" date="2023" name="G3 (Bethesda)">
        <title>A chromosome-length genome assembly and annotation of blackberry (Rubus argutus, cv. 'Hillquist').</title>
        <authorList>
            <person name="Bruna T."/>
            <person name="Aryal R."/>
            <person name="Dudchenko O."/>
            <person name="Sargent D.J."/>
            <person name="Mead D."/>
            <person name="Buti M."/>
            <person name="Cavallini A."/>
            <person name="Hytonen T."/>
            <person name="Andres J."/>
            <person name="Pham M."/>
            <person name="Weisz D."/>
            <person name="Mascagni F."/>
            <person name="Usai G."/>
            <person name="Natali L."/>
            <person name="Bassil N."/>
            <person name="Fernandez G.E."/>
            <person name="Lomsadze A."/>
            <person name="Armour M."/>
            <person name="Olukolu B."/>
            <person name="Poorten T."/>
            <person name="Britton C."/>
            <person name="Davik J."/>
            <person name="Ashrafi H."/>
            <person name="Aiden E.L."/>
            <person name="Borodovsky M."/>
            <person name="Worthington M."/>
        </authorList>
    </citation>
    <scope>NUCLEOTIDE SEQUENCE [LARGE SCALE GENOMIC DNA]</scope>
    <source>
        <strain evidence="2">PI 553951</strain>
    </source>
</reference>